<keyword evidence="2" id="KW-0472">Membrane</keyword>
<keyword evidence="2" id="KW-0812">Transmembrane</keyword>
<evidence type="ECO:0000313" key="5">
    <source>
        <dbReference type="Proteomes" id="UP000363661"/>
    </source>
</evidence>
<dbReference type="AlphaFoldDB" id="A0A564TQM0"/>
<dbReference type="SUPFAM" id="SSF88713">
    <property type="entry name" value="Glycoside hydrolase/deacetylase"/>
    <property type="match status" value="1"/>
</dbReference>
<gene>
    <name evidence="4" type="primary">pgdA_1</name>
    <name evidence="4" type="ORF">RTSSTS7063_01552</name>
</gene>
<dbReference type="PANTHER" id="PTHR10587:SF125">
    <property type="entry name" value="POLYSACCHARIDE DEACETYLASE YHEN-RELATED"/>
    <property type="match status" value="1"/>
</dbReference>
<dbReference type="PROSITE" id="PS51677">
    <property type="entry name" value="NODB"/>
    <property type="match status" value="1"/>
</dbReference>
<dbReference type="InterPro" id="IPR002509">
    <property type="entry name" value="NODB_dom"/>
</dbReference>
<dbReference type="InterPro" id="IPR050248">
    <property type="entry name" value="Polysacc_deacetylase_ArnD"/>
</dbReference>
<feature type="region of interest" description="Disordered" evidence="1">
    <location>
        <begin position="108"/>
        <end position="130"/>
    </location>
</feature>
<organism evidence="4 5">
    <name type="scientific">[Ruminococcus] torques</name>
    <dbReference type="NCBI Taxonomy" id="33039"/>
    <lineage>
        <taxon>Bacteria</taxon>
        <taxon>Bacillati</taxon>
        <taxon>Bacillota</taxon>
        <taxon>Clostridia</taxon>
        <taxon>Lachnospirales</taxon>
        <taxon>Lachnospiraceae</taxon>
        <taxon>Mediterraneibacter</taxon>
    </lineage>
</organism>
<keyword evidence="2" id="KW-1133">Transmembrane helix</keyword>
<evidence type="ECO:0000256" key="1">
    <source>
        <dbReference type="SAM" id="MobiDB-lite"/>
    </source>
</evidence>
<feature type="domain" description="NodB homology" evidence="3">
    <location>
        <begin position="150"/>
        <end position="339"/>
    </location>
</feature>
<dbReference type="EC" id="3.5.1.104" evidence="4"/>
<protein>
    <submittedName>
        <fullName evidence="4">Peptidoglycan-N-acetylglucosamine deacetylase</fullName>
        <ecNumber evidence="4">3.5.1.104</ecNumber>
    </submittedName>
</protein>
<dbReference type="GO" id="GO:0005975">
    <property type="term" value="P:carbohydrate metabolic process"/>
    <property type="evidence" value="ECO:0007669"/>
    <property type="project" value="InterPro"/>
</dbReference>
<dbReference type="GO" id="GO:0016810">
    <property type="term" value="F:hydrolase activity, acting on carbon-nitrogen (but not peptide) bonds"/>
    <property type="evidence" value="ECO:0007669"/>
    <property type="project" value="InterPro"/>
</dbReference>
<evidence type="ECO:0000313" key="4">
    <source>
        <dbReference type="EMBL" id="VUX09522.1"/>
    </source>
</evidence>
<dbReference type="CDD" id="cd10944">
    <property type="entry name" value="CE4_SmPgdA_like"/>
    <property type="match status" value="1"/>
</dbReference>
<keyword evidence="4" id="KW-0378">Hydrolase</keyword>
<dbReference type="RefSeq" id="WP_243131476.1">
    <property type="nucleotide sequence ID" value="NZ_CABHNA010000054.1"/>
</dbReference>
<dbReference type="Gene3D" id="3.20.20.370">
    <property type="entry name" value="Glycoside hydrolase/deacetylase"/>
    <property type="match status" value="1"/>
</dbReference>
<dbReference type="Proteomes" id="UP000363661">
    <property type="component" value="Unassembled WGS sequence"/>
</dbReference>
<sequence>MRILYAKDAGNSDVSNIRKKKSVVYSNAKGLGERMQQKIKEMLIKIKDVLVSVWHSYKRMRQENNIYFNILVGLVFFAIVGTGVCMVANAREAAALRQVEIQKEKEAQEKKKAEEEAKKAEEAAKAERDKSMSLQPGVAVGTMDPQDDEKVVYLTFDDGPSANTQRVLDILDQYDAKATFFITAQQPDYFPMIKKVYDEGHTVGLHSYTHEYDQVYASVDAYFDDLEKIGEVAKEQLGFVPCFIRFPGGASNSISKKYSAGIMTQLTQQVLDKGYQYYDWNVSSGDGGTVTADQIIAQSETDEYTKVMLLFHDTEAKESTIQALPTVMEYYKNLGYSFKAIDRESLVVHHSVNN</sequence>
<proteinExistence type="predicted"/>
<name>A0A564TQM0_9FIRM</name>
<dbReference type="PANTHER" id="PTHR10587">
    <property type="entry name" value="GLYCOSYL TRANSFERASE-RELATED"/>
    <property type="match status" value="1"/>
</dbReference>
<reference evidence="4 5" key="1">
    <citation type="submission" date="2019-07" db="EMBL/GenBank/DDBJ databases">
        <authorList>
            <person name="Hibberd C M."/>
            <person name="Gehrig L. J."/>
            <person name="Chang H.-W."/>
            <person name="Venkatesh S."/>
        </authorList>
    </citation>
    <scope>NUCLEOTIDE SEQUENCE [LARGE SCALE GENOMIC DNA]</scope>
    <source>
        <strain evidence="4">Ruminococcus_torques_SSTS_Bg7063</strain>
    </source>
</reference>
<evidence type="ECO:0000259" key="3">
    <source>
        <dbReference type="PROSITE" id="PS51677"/>
    </source>
</evidence>
<dbReference type="Pfam" id="PF01522">
    <property type="entry name" value="Polysacc_deac_1"/>
    <property type="match status" value="1"/>
</dbReference>
<evidence type="ECO:0000256" key="2">
    <source>
        <dbReference type="SAM" id="Phobius"/>
    </source>
</evidence>
<keyword evidence="5" id="KW-1185">Reference proteome</keyword>
<feature type="transmembrane region" description="Helical" evidence="2">
    <location>
        <begin position="66"/>
        <end position="90"/>
    </location>
</feature>
<dbReference type="InterPro" id="IPR011330">
    <property type="entry name" value="Glyco_hydro/deAcase_b/a-brl"/>
</dbReference>
<dbReference type="EMBL" id="CABHNA010000054">
    <property type="protein sequence ID" value="VUX09522.1"/>
    <property type="molecule type" value="Genomic_DNA"/>
</dbReference>
<accession>A0A564TQM0</accession>